<dbReference type="AlphaFoldDB" id="A0AA88DUY8"/>
<comment type="caution">
    <text evidence="3">The sequence shown here is derived from an EMBL/GenBank/DDBJ whole genome shotgun (WGS) entry which is preliminary data.</text>
</comment>
<evidence type="ECO:0000256" key="1">
    <source>
        <dbReference type="SAM" id="Coils"/>
    </source>
</evidence>
<dbReference type="EMBL" id="BTGU01000127">
    <property type="protein sequence ID" value="GMN62310.1"/>
    <property type="molecule type" value="Genomic_DNA"/>
</dbReference>
<name>A0AA88DUY8_FICCA</name>
<proteinExistence type="predicted"/>
<feature type="region of interest" description="Disordered" evidence="2">
    <location>
        <begin position="91"/>
        <end position="123"/>
    </location>
</feature>
<keyword evidence="1" id="KW-0175">Coiled coil</keyword>
<feature type="coiled-coil region" evidence="1">
    <location>
        <begin position="14"/>
        <end position="48"/>
    </location>
</feature>
<dbReference type="Proteomes" id="UP001187192">
    <property type="component" value="Unassembled WGS sequence"/>
</dbReference>
<evidence type="ECO:0000313" key="4">
    <source>
        <dbReference type="Proteomes" id="UP001187192"/>
    </source>
</evidence>
<sequence>MVRPRAAAVRVPQNMEMAELIVNLQARLDAQEQENQVIRQQIAQLTQQQPQVETPPPPVVPAAPAVPVNPDARPVVCQEPLFERFRRMKPLEFEGSTNPLEAEEWGKSKKNDTNVSARDSCGS</sequence>
<feature type="compositionally biased region" description="Polar residues" evidence="2">
    <location>
        <begin position="113"/>
        <end position="123"/>
    </location>
</feature>
<protein>
    <submittedName>
        <fullName evidence="3">Uncharacterized protein</fullName>
    </submittedName>
</protein>
<organism evidence="3 4">
    <name type="scientific">Ficus carica</name>
    <name type="common">Common fig</name>
    <dbReference type="NCBI Taxonomy" id="3494"/>
    <lineage>
        <taxon>Eukaryota</taxon>
        <taxon>Viridiplantae</taxon>
        <taxon>Streptophyta</taxon>
        <taxon>Embryophyta</taxon>
        <taxon>Tracheophyta</taxon>
        <taxon>Spermatophyta</taxon>
        <taxon>Magnoliopsida</taxon>
        <taxon>eudicotyledons</taxon>
        <taxon>Gunneridae</taxon>
        <taxon>Pentapetalae</taxon>
        <taxon>rosids</taxon>
        <taxon>fabids</taxon>
        <taxon>Rosales</taxon>
        <taxon>Moraceae</taxon>
        <taxon>Ficeae</taxon>
        <taxon>Ficus</taxon>
    </lineage>
</organism>
<keyword evidence="4" id="KW-1185">Reference proteome</keyword>
<reference evidence="3" key="1">
    <citation type="submission" date="2023-07" db="EMBL/GenBank/DDBJ databases">
        <title>draft genome sequence of fig (Ficus carica).</title>
        <authorList>
            <person name="Takahashi T."/>
            <person name="Nishimura K."/>
        </authorList>
    </citation>
    <scope>NUCLEOTIDE SEQUENCE</scope>
</reference>
<evidence type="ECO:0000256" key="2">
    <source>
        <dbReference type="SAM" id="MobiDB-lite"/>
    </source>
</evidence>
<evidence type="ECO:0000313" key="3">
    <source>
        <dbReference type="EMBL" id="GMN62310.1"/>
    </source>
</evidence>
<gene>
    <name evidence="3" type="ORF">TIFTF001_031397</name>
</gene>
<accession>A0AA88DUY8</accession>